<organism evidence="4 5">
    <name type="scientific">Gossypium barbadense</name>
    <name type="common">Sea Island cotton</name>
    <name type="synonym">Hibiscus barbadensis</name>
    <dbReference type="NCBI Taxonomy" id="3634"/>
    <lineage>
        <taxon>Eukaryota</taxon>
        <taxon>Viridiplantae</taxon>
        <taxon>Streptophyta</taxon>
        <taxon>Embryophyta</taxon>
        <taxon>Tracheophyta</taxon>
        <taxon>Spermatophyta</taxon>
        <taxon>Magnoliopsida</taxon>
        <taxon>eudicotyledons</taxon>
        <taxon>Gunneridae</taxon>
        <taxon>Pentapetalae</taxon>
        <taxon>rosids</taxon>
        <taxon>malvids</taxon>
        <taxon>Malvales</taxon>
        <taxon>Malvaceae</taxon>
        <taxon>Malvoideae</taxon>
        <taxon>Gossypium</taxon>
    </lineage>
</organism>
<dbReference type="AlphaFoldDB" id="A0A2P5WAH9"/>
<accession>A0A2P5WAH9</accession>
<dbReference type="PANTHER" id="PTHR12363:SF33">
    <property type="entry name" value="IMPORTIN-13"/>
    <property type="match status" value="1"/>
</dbReference>
<evidence type="ECO:0000256" key="3">
    <source>
        <dbReference type="ARBA" id="ARBA00023242"/>
    </source>
</evidence>
<dbReference type="Gene3D" id="1.25.10.10">
    <property type="entry name" value="Leucine-rich Repeat Variant"/>
    <property type="match status" value="1"/>
</dbReference>
<evidence type="ECO:0000313" key="5">
    <source>
        <dbReference type="Proteomes" id="UP000239757"/>
    </source>
</evidence>
<dbReference type="EMBL" id="KZ668381">
    <property type="protein sequence ID" value="PPR88081.1"/>
    <property type="molecule type" value="Genomic_DNA"/>
</dbReference>
<reference evidence="4 5" key="1">
    <citation type="submission" date="2015-01" db="EMBL/GenBank/DDBJ databases">
        <title>Genome of allotetraploid Gossypium barbadense reveals genomic plasticity and fiber elongation in cotton evolution.</title>
        <authorList>
            <person name="Chen X."/>
            <person name="Liu X."/>
            <person name="Zhao B."/>
            <person name="Zheng H."/>
            <person name="Hu Y."/>
            <person name="Lu G."/>
            <person name="Yang C."/>
            <person name="Chen J."/>
            <person name="Shan C."/>
            <person name="Zhang L."/>
            <person name="Zhou Y."/>
            <person name="Wang L."/>
            <person name="Guo W."/>
            <person name="Bai Y."/>
            <person name="Ruan J."/>
            <person name="Shangguan X."/>
            <person name="Mao Y."/>
            <person name="Jiang J."/>
            <person name="Zhu Y."/>
            <person name="Lei J."/>
            <person name="Kang H."/>
            <person name="Chen S."/>
            <person name="He X."/>
            <person name="Wang R."/>
            <person name="Wang Y."/>
            <person name="Chen J."/>
            <person name="Wang L."/>
            <person name="Yu S."/>
            <person name="Wang B."/>
            <person name="Wei J."/>
            <person name="Song S."/>
            <person name="Lu X."/>
            <person name="Gao Z."/>
            <person name="Gu W."/>
            <person name="Deng X."/>
            <person name="Ma D."/>
            <person name="Wang S."/>
            <person name="Liang W."/>
            <person name="Fang L."/>
            <person name="Cai C."/>
            <person name="Zhu X."/>
            <person name="Zhou B."/>
            <person name="Zhang Y."/>
            <person name="Chen Z."/>
            <person name="Xu S."/>
            <person name="Zhu R."/>
            <person name="Wang S."/>
            <person name="Zhang T."/>
            <person name="Zhao G."/>
        </authorList>
    </citation>
    <scope>NUCLEOTIDE SEQUENCE [LARGE SCALE GENOMIC DNA]</scope>
    <source>
        <strain evidence="5">cv. Xinhai21</strain>
        <tissue evidence="4">Leaf</tissue>
    </source>
</reference>
<dbReference type="InterPro" id="IPR011989">
    <property type="entry name" value="ARM-like"/>
</dbReference>
<proteinExistence type="predicted"/>
<dbReference type="InterPro" id="IPR051345">
    <property type="entry name" value="Importin_beta-like_NTR"/>
</dbReference>
<dbReference type="Proteomes" id="UP000239757">
    <property type="component" value="Unassembled WGS sequence"/>
</dbReference>
<evidence type="ECO:0000256" key="1">
    <source>
        <dbReference type="ARBA" id="ARBA00004123"/>
    </source>
</evidence>
<dbReference type="GO" id="GO:0006606">
    <property type="term" value="P:protein import into nucleus"/>
    <property type="evidence" value="ECO:0007669"/>
    <property type="project" value="TreeGrafter"/>
</dbReference>
<comment type="subcellular location">
    <subcellularLocation>
        <location evidence="1">Nucleus</location>
    </subcellularLocation>
</comment>
<dbReference type="GO" id="GO:0005737">
    <property type="term" value="C:cytoplasm"/>
    <property type="evidence" value="ECO:0007669"/>
    <property type="project" value="TreeGrafter"/>
</dbReference>
<keyword evidence="2" id="KW-0813">Transport</keyword>
<keyword evidence="3" id="KW-0539">Nucleus</keyword>
<protein>
    <submittedName>
        <fullName evidence="4">Uncharacterized protein</fullName>
    </submittedName>
</protein>
<gene>
    <name evidence="4" type="ORF">GOBAR_AA32611</name>
</gene>
<name>A0A2P5WAH9_GOSBA</name>
<sequence>MFCSTTTIATTTSATTITSSLGTVIVEPNFYDHLHLYLHVSSQVQYPDDYQNLSYEDLKEFKQTRYAVADVLTDAASVLSGGTTLQILYMKLVEPGNRGF</sequence>
<dbReference type="PANTHER" id="PTHR12363">
    <property type="entry name" value="TRANSPORTIN 3 AND IMPORTIN 13"/>
    <property type="match status" value="1"/>
</dbReference>
<evidence type="ECO:0000313" key="4">
    <source>
        <dbReference type="EMBL" id="PPR88081.1"/>
    </source>
</evidence>
<evidence type="ECO:0000256" key="2">
    <source>
        <dbReference type="ARBA" id="ARBA00022448"/>
    </source>
</evidence>
<dbReference type="OrthoDB" id="435593at2759"/>
<dbReference type="GO" id="GO:0005634">
    <property type="term" value="C:nucleus"/>
    <property type="evidence" value="ECO:0007669"/>
    <property type="project" value="UniProtKB-SubCell"/>
</dbReference>